<dbReference type="RefSeq" id="WP_099018837.1">
    <property type="nucleotide sequence ID" value="NZ_NIHB01000002.1"/>
</dbReference>
<feature type="transmembrane region" description="Helical" evidence="1">
    <location>
        <begin position="357"/>
        <end position="378"/>
    </location>
</feature>
<organism evidence="2 3">
    <name type="scientific">Marinicella litoralis</name>
    <dbReference type="NCBI Taxonomy" id="644220"/>
    <lineage>
        <taxon>Bacteria</taxon>
        <taxon>Pseudomonadati</taxon>
        <taxon>Pseudomonadota</taxon>
        <taxon>Gammaproteobacteria</taxon>
        <taxon>Lysobacterales</taxon>
        <taxon>Marinicellaceae</taxon>
        <taxon>Marinicella</taxon>
    </lineage>
</organism>
<accession>A0A4R6XGQ8</accession>
<evidence type="ECO:0000313" key="3">
    <source>
        <dbReference type="Proteomes" id="UP000295724"/>
    </source>
</evidence>
<dbReference type="Gene3D" id="1.20.1640.10">
    <property type="entry name" value="Multidrug efflux transporter AcrB transmembrane domain"/>
    <property type="match status" value="2"/>
</dbReference>
<dbReference type="SUPFAM" id="SSF82693">
    <property type="entry name" value="Multidrug efflux transporter AcrB pore domain, PN1, PN2, PC1 and PC2 subdomains"/>
    <property type="match status" value="2"/>
</dbReference>
<dbReference type="Gene3D" id="3.30.2090.10">
    <property type="entry name" value="Multidrug efflux transporter AcrB TolC docking domain, DN and DC subdomains"/>
    <property type="match status" value="2"/>
</dbReference>
<feature type="transmembrane region" description="Helical" evidence="1">
    <location>
        <begin position="896"/>
        <end position="920"/>
    </location>
</feature>
<sequence length="1000" mass="110774">MSVVRLLVDQKRLILTTSIFLALFGLFSWSSMNRQEDPFFPYRQGFVLVQYPGADVNKIEKQVLKPLEEELAQIEEIDEIRATVRSGFVQVIVKMLDHITDTDLVWDRVRRAVDKAKVKFPDGVLEPSVEDRLLDTAVAVYSLSGINDIMQLREQAKSIKNRMFNLPGIGKVALYGMPDEQVTITLKEAFNNSSIINHELIAKQINERTKAQPINALHVGNNRINLDAHTEFKSIEEIKNTSIELTNGEQLPLSMLAEVKLEAENVSNSGFWHHRERAIALALYVPINQLNVVDFGKELRTYMEQIRKIYPEVKVEEVFFQPDQVVERLQELGGSLLTGMILVTIILAFFLGLRPGLVVATVIPLVTFSSLALFNLGGGVLHQMAIAGMVIGLGMLVDNAIVMVESIQYHIDEGMRGSDASVTSVRNLAMSLGSATGTTIAAFMPMLLSDGNSADFTRAIPTMIILSITVSYVYAILVTPAFSHIFLKQHTENQSSSLQKLGHKLGQIAVGKTNVIILGAVIFLVLSGYMFTFVQRDFFPDTDRNQVIIDIKYPENSHIIQNTRNTQAIATQLAERDHVDRTVTFVGNSGPVFYYNLVEKPRSPHIARIVAIIDDVANSHEIIQWVTNEVSPSYPQAEIVARRLGQGPPADAPIEIKVIAEDRRELTESIRKIQDLLSQTEGTRTLRNTIGLGMAKLTLSPHDDLLNKNDITRDELASGLALRTSGQVIGQYRGSEDPVNIVMQAPEHVNFNIQNLDDISIHNGDYQLSLNALTDKSIDWLPASIQHINLQRTASVYSETKEGYTYDDVLAEFLPKLDSIDFPAGVEYYVAGAVKESGKANQSLGKALPIGIIMLLIFLLFEFNSFKKMLIILVTVPLAFAGVPFGLLLTSTPFGFTATLGVLALVGIVVNNAIVLLDLIQRNQDSGMSMKQSIEQAVARRTRPIVLTTLTTIAGLLPLVMTRSTLWPPLAWSIISGLIVSTALSLLVVPSMYQKMIKPK</sequence>
<dbReference type="EMBL" id="SNZB01000006">
    <property type="protein sequence ID" value="TDR17469.1"/>
    <property type="molecule type" value="Genomic_DNA"/>
</dbReference>
<gene>
    <name evidence="2" type="ORF">C8D91_2527</name>
</gene>
<feature type="transmembrane region" description="Helical" evidence="1">
    <location>
        <begin position="12"/>
        <end position="32"/>
    </location>
</feature>
<dbReference type="Proteomes" id="UP000295724">
    <property type="component" value="Unassembled WGS sequence"/>
</dbReference>
<dbReference type="OrthoDB" id="9757940at2"/>
<dbReference type="InterPro" id="IPR027463">
    <property type="entry name" value="AcrB_DN_DC_subdom"/>
</dbReference>
<evidence type="ECO:0000256" key="1">
    <source>
        <dbReference type="SAM" id="Phobius"/>
    </source>
</evidence>
<dbReference type="SUPFAM" id="SSF82866">
    <property type="entry name" value="Multidrug efflux transporter AcrB transmembrane domain"/>
    <property type="match status" value="2"/>
</dbReference>
<dbReference type="PANTHER" id="PTHR32063">
    <property type="match status" value="1"/>
</dbReference>
<dbReference type="Gene3D" id="3.30.70.1320">
    <property type="entry name" value="Multidrug efflux transporter AcrB pore domain like"/>
    <property type="match status" value="1"/>
</dbReference>
<feature type="transmembrane region" description="Helical" evidence="1">
    <location>
        <begin position="332"/>
        <end position="350"/>
    </location>
</feature>
<feature type="transmembrane region" description="Helical" evidence="1">
    <location>
        <begin position="972"/>
        <end position="993"/>
    </location>
</feature>
<feature type="transmembrane region" description="Helical" evidence="1">
    <location>
        <begin position="460"/>
        <end position="487"/>
    </location>
</feature>
<dbReference type="Gene3D" id="3.30.70.1440">
    <property type="entry name" value="Multidrug efflux transporter AcrB pore domain"/>
    <property type="match status" value="1"/>
</dbReference>
<reference evidence="2 3" key="1">
    <citation type="submission" date="2019-03" db="EMBL/GenBank/DDBJ databases">
        <title>Genomic Encyclopedia of Type Strains, Phase IV (KMG-IV): sequencing the most valuable type-strain genomes for metagenomic binning, comparative biology and taxonomic classification.</title>
        <authorList>
            <person name="Goeker M."/>
        </authorList>
    </citation>
    <scope>NUCLEOTIDE SEQUENCE [LARGE SCALE GENOMIC DNA]</scope>
    <source>
        <strain evidence="2 3">DSM 25488</strain>
    </source>
</reference>
<dbReference type="Pfam" id="PF00873">
    <property type="entry name" value="ACR_tran"/>
    <property type="match status" value="1"/>
</dbReference>
<evidence type="ECO:0000313" key="2">
    <source>
        <dbReference type="EMBL" id="TDR17469.1"/>
    </source>
</evidence>
<dbReference type="GO" id="GO:0005886">
    <property type="term" value="C:plasma membrane"/>
    <property type="evidence" value="ECO:0007669"/>
    <property type="project" value="TreeGrafter"/>
</dbReference>
<feature type="transmembrane region" description="Helical" evidence="1">
    <location>
        <begin position="844"/>
        <end position="863"/>
    </location>
</feature>
<feature type="transmembrane region" description="Helical" evidence="1">
    <location>
        <begin position="384"/>
        <end position="407"/>
    </location>
</feature>
<dbReference type="PANTHER" id="PTHR32063:SF18">
    <property type="entry name" value="CATION EFFLUX SYSTEM PROTEIN"/>
    <property type="match status" value="1"/>
</dbReference>
<dbReference type="Gene3D" id="3.30.70.1430">
    <property type="entry name" value="Multidrug efflux transporter AcrB pore domain"/>
    <property type="match status" value="2"/>
</dbReference>
<proteinExistence type="predicted"/>
<feature type="transmembrane region" description="Helical" evidence="1">
    <location>
        <begin position="941"/>
        <end position="960"/>
    </location>
</feature>
<comment type="caution">
    <text evidence="2">The sequence shown here is derived from an EMBL/GenBank/DDBJ whole genome shotgun (WGS) entry which is preliminary data.</text>
</comment>
<protein>
    <submittedName>
        <fullName evidence="2">Multidrug efflux pump subunit AcrB</fullName>
    </submittedName>
</protein>
<feature type="transmembrane region" description="Helical" evidence="1">
    <location>
        <begin position="428"/>
        <end position="448"/>
    </location>
</feature>
<dbReference type="AlphaFoldDB" id="A0A4R6XGQ8"/>
<name>A0A4R6XGQ8_9GAMM</name>
<keyword evidence="1" id="KW-0472">Membrane</keyword>
<feature type="transmembrane region" description="Helical" evidence="1">
    <location>
        <begin position="508"/>
        <end position="531"/>
    </location>
</feature>
<feature type="transmembrane region" description="Helical" evidence="1">
    <location>
        <begin position="870"/>
        <end position="890"/>
    </location>
</feature>
<dbReference type="InterPro" id="IPR001036">
    <property type="entry name" value="Acrflvin-R"/>
</dbReference>
<dbReference type="GO" id="GO:0042910">
    <property type="term" value="F:xenobiotic transmembrane transporter activity"/>
    <property type="evidence" value="ECO:0007669"/>
    <property type="project" value="TreeGrafter"/>
</dbReference>
<dbReference type="PRINTS" id="PR00702">
    <property type="entry name" value="ACRIFLAVINRP"/>
</dbReference>
<keyword evidence="1" id="KW-0812">Transmembrane</keyword>
<keyword evidence="3" id="KW-1185">Reference proteome</keyword>
<keyword evidence="1" id="KW-1133">Transmembrane helix</keyword>